<dbReference type="PANTHER" id="PTHR10039">
    <property type="entry name" value="AMELOGENIN"/>
    <property type="match status" value="1"/>
</dbReference>
<sequence length="593" mass="68129">MERSPKNTGAAGISNQSISRITATHEGRVFAGTNTTNYFNERDPALDLLPFAERAPFNAYGKGDLEPECHPGTRTEVLKLIRDWIDGKDQRHIFWLSGLAGSGKSTIARTIARQVYNTTKWSASFFFSHGDADIGNAKRIISTIARQLASKNPGYRKLVQELLMEDHEVIHRILTDQWQELVAGPISQLENEFSYSPLTIVIDGLDECEEDGGIEQMLQLITNTHRFDKLQLRLLLTSRPETHFRDCFHDLSPDVYKRFALQDVPHDIVNRDIRGFLQHRLSKTRLKDDVLSSLVSRASHSFIWASTACRFILGGKSFARERAKLILEDSDYPMTPQRELDEIYSRVLANAVSSDLEHENQALYTCFRRVIGSIVVLLTPLSLQSISNLLGSHETDISQMLEDLHSILEIPEDSSAPLRLHHPTFRDFLLDRKRCQDSNFHVEKNAAHKTLHEFCIQLMTRYLKQDICHLEDLGLTGAYITKSNLGSFIPPEVQYACLNWVTHLQMSHAQDRGYHEVERFLENHALHWIEALAWMQKIDHGIRMIEVLESFVPTCGTTYYLRSYLAPVKYFMQSNHRSFLLFPLTIYWFEPGW</sequence>
<accession>A0A5N6ZEA9</accession>
<dbReference type="InterPro" id="IPR056884">
    <property type="entry name" value="NPHP3-like_N"/>
</dbReference>
<dbReference type="Gene3D" id="3.40.50.300">
    <property type="entry name" value="P-loop containing nucleotide triphosphate hydrolases"/>
    <property type="match status" value="1"/>
</dbReference>
<dbReference type="InterPro" id="IPR027417">
    <property type="entry name" value="P-loop_NTPase"/>
</dbReference>
<evidence type="ECO:0000259" key="2">
    <source>
        <dbReference type="PROSITE" id="PS50837"/>
    </source>
</evidence>
<keyword evidence="1" id="KW-0677">Repeat</keyword>
<dbReference type="PROSITE" id="PS50837">
    <property type="entry name" value="NACHT"/>
    <property type="match status" value="1"/>
</dbReference>
<evidence type="ECO:0000256" key="1">
    <source>
        <dbReference type="ARBA" id="ARBA00022737"/>
    </source>
</evidence>
<dbReference type="SUPFAM" id="SSF52540">
    <property type="entry name" value="P-loop containing nucleoside triphosphate hydrolases"/>
    <property type="match status" value="1"/>
</dbReference>
<dbReference type="PANTHER" id="PTHR10039:SF14">
    <property type="entry name" value="NACHT DOMAIN-CONTAINING PROTEIN"/>
    <property type="match status" value="1"/>
</dbReference>
<dbReference type="InterPro" id="IPR007111">
    <property type="entry name" value="NACHT_NTPase"/>
</dbReference>
<dbReference type="EMBL" id="ML739073">
    <property type="protein sequence ID" value="KAE8354420.1"/>
    <property type="molecule type" value="Genomic_DNA"/>
</dbReference>
<name>A0A5N6ZEA9_9EURO</name>
<keyword evidence="4" id="KW-1185">Reference proteome</keyword>
<dbReference type="AlphaFoldDB" id="A0A5N6ZEA9"/>
<reference evidence="4" key="1">
    <citation type="submission" date="2019-04" db="EMBL/GenBank/DDBJ databases">
        <title>Friends and foes A comparative genomics studyof 23 Aspergillus species from section Flavi.</title>
        <authorList>
            <consortium name="DOE Joint Genome Institute"/>
            <person name="Kjaerbolling I."/>
            <person name="Vesth T."/>
            <person name="Frisvad J.C."/>
            <person name="Nybo J.L."/>
            <person name="Theobald S."/>
            <person name="Kildgaard S."/>
            <person name="Isbrandt T."/>
            <person name="Kuo A."/>
            <person name="Sato A."/>
            <person name="Lyhne E.K."/>
            <person name="Kogle M.E."/>
            <person name="Wiebenga A."/>
            <person name="Kun R.S."/>
            <person name="Lubbers R.J."/>
            <person name="Makela M.R."/>
            <person name="Barry K."/>
            <person name="Chovatia M."/>
            <person name="Clum A."/>
            <person name="Daum C."/>
            <person name="Haridas S."/>
            <person name="He G."/>
            <person name="LaButti K."/>
            <person name="Lipzen A."/>
            <person name="Mondo S."/>
            <person name="Riley R."/>
            <person name="Salamov A."/>
            <person name="Simmons B.A."/>
            <person name="Magnuson J.K."/>
            <person name="Henrissat B."/>
            <person name="Mortensen U.H."/>
            <person name="Larsen T.O."/>
            <person name="Devries R.P."/>
            <person name="Grigoriev I.V."/>
            <person name="Machida M."/>
            <person name="Baker S.E."/>
            <person name="Andersen M.R."/>
        </authorList>
    </citation>
    <scope>NUCLEOTIDE SEQUENCE [LARGE SCALE GENOMIC DNA]</scope>
    <source>
        <strain evidence="4">CBS 553.77</strain>
    </source>
</reference>
<proteinExistence type="predicted"/>
<feature type="domain" description="NACHT" evidence="2">
    <location>
        <begin position="92"/>
        <end position="240"/>
    </location>
</feature>
<dbReference type="Pfam" id="PF24883">
    <property type="entry name" value="NPHP3_N"/>
    <property type="match status" value="1"/>
</dbReference>
<organism evidence="3 4">
    <name type="scientific">Aspergillus coremiiformis</name>
    <dbReference type="NCBI Taxonomy" id="138285"/>
    <lineage>
        <taxon>Eukaryota</taxon>
        <taxon>Fungi</taxon>
        <taxon>Dikarya</taxon>
        <taxon>Ascomycota</taxon>
        <taxon>Pezizomycotina</taxon>
        <taxon>Eurotiomycetes</taxon>
        <taxon>Eurotiomycetidae</taxon>
        <taxon>Eurotiales</taxon>
        <taxon>Aspergillaceae</taxon>
        <taxon>Aspergillus</taxon>
        <taxon>Aspergillus subgen. Circumdati</taxon>
    </lineage>
</organism>
<gene>
    <name evidence="3" type="ORF">BDV28DRAFT_147151</name>
</gene>
<dbReference type="OrthoDB" id="674604at2759"/>
<protein>
    <recommendedName>
        <fullName evidence="2">NACHT domain-containing protein</fullName>
    </recommendedName>
</protein>
<evidence type="ECO:0000313" key="4">
    <source>
        <dbReference type="Proteomes" id="UP000327118"/>
    </source>
</evidence>
<evidence type="ECO:0000313" key="3">
    <source>
        <dbReference type="EMBL" id="KAE8354420.1"/>
    </source>
</evidence>
<dbReference type="Proteomes" id="UP000327118">
    <property type="component" value="Unassembled WGS sequence"/>
</dbReference>